<dbReference type="GO" id="GO:0006457">
    <property type="term" value="P:protein folding"/>
    <property type="evidence" value="ECO:0007669"/>
    <property type="project" value="InterPro"/>
</dbReference>
<sequence length="57" mass="6293">KLVVKIPAGVKHNQPIRLVGMGEDGKGGGKAGDLYLKVRIRKPLLKTVKDFIAQRRK</sequence>
<gene>
    <name evidence="2" type="ORF">S12H4_47137</name>
</gene>
<dbReference type="EMBL" id="BARW01029313">
    <property type="protein sequence ID" value="GAJ08123.1"/>
    <property type="molecule type" value="Genomic_DNA"/>
</dbReference>
<protein>
    <recommendedName>
        <fullName evidence="1">Chaperone DnaJ C-terminal domain-containing protein</fullName>
    </recommendedName>
</protein>
<feature type="domain" description="Chaperone DnaJ C-terminal" evidence="1">
    <location>
        <begin position="2"/>
        <end position="45"/>
    </location>
</feature>
<feature type="non-terminal residue" evidence="2">
    <location>
        <position position="1"/>
    </location>
</feature>
<proteinExistence type="predicted"/>
<organism evidence="2">
    <name type="scientific">marine sediment metagenome</name>
    <dbReference type="NCBI Taxonomy" id="412755"/>
    <lineage>
        <taxon>unclassified sequences</taxon>
        <taxon>metagenomes</taxon>
        <taxon>ecological metagenomes</taxon>
    </lineage>
</organism>
<dbReference type="InterPro" id="IPR008971">
    <property type="entry name" value="HSP40/DnaJ_pept-bd"/>
</dbReference>
<dbReference type="GO" id="GO:0051082">
    <property type="term" value="F:unfolded protein binding"/>
    <property type="evidence" value="ECO:0007669"/>
    <property type="project" value="InterPro"/>
</dbReference>
<dbReference type="AlphaFoldDB" id="X1TS12"/>
<evidence type="ECO:0000313" key="2">
    <source>
        <dbReference type="EMBL" id="GAJ08123.1"/>
    </source>
</evidence>
<evidence type="ECO:0000259" key="1">
    <source>
        <dbReference type="Pfam" id="PF01556"/>
    </source>
</evidence>
<dbReference type="SUPFAM" id="SSF49493">
    <property type="entry name" value="HSP40/DnaJ peptide-binding domain"/>
    <property type="match status" value="1"/>
</dbReference>
<dbReference type="Pfam" id="PF01556">
    <property type="entry name" value="DnaJ_C"/>
    <property type="match status" value="1"/>
</dbReference>
<dbReference type="InterPro" id="IPR002939">
    <property type="entry name" value="DnaJ_C"/>
</dbReference>
<name>X1TS12_9ZZZZ</name>
<comment type="caution">
    <text evidence="2">The sequence shown here is derived from an EMBL/GenBank/DDBJ whole genome shotgun (WGS) entry which is preliminary data.</text>
</comment>
<accession>X1TS12</accession>
<dbReference type="Gene3D" id="2.60.260.20">
    <property type="entry name" value="Urease metallochaperone UreE, N-terminal domain"/>
    <property type="match status" value="1"/>
</dbReference>
<reference evidence="2" key="1">
    <citation type="journal article" date="2014" name="Front. Microbiol.">
        <title>High frequency of phylogenetically diverse reductive dehalogenase-homologous genes in deep subseafloor sedimentary metagenomes.</title>
        <authorList>
            <person name="Kawai M."/>
            <person name="Futagami T."/>
            <person name="Toyoda A."/>
            <person name="Takaki Y."/>
            <person name="Nishi S."/>
            <person name="Hori S."/>
            <person name="Arai W."/>
            <person name="Tsubouchi T."/>
            <person name="Morono Y."/>
            <person name="Uchiyama I."/>
            <person name="Ito T."/>
            <person name="Fujiyama A."/>
            <person name="Inagaki F."/>
            <person name="Takami H."/>
        </authorList>
    </citation>
    <scope>NUCLEOTIDE SEQUENCE</scope>
    <source>
        <strain evidence="2">Expedition CK06-06</strain>
    </source>
</reference>